<keyword evidence="2" id="KW-1185">Reference proteome</keyword>
<dbReference type="EMBL" id="MT708544">
    <property type="protein sequence ID" value="QOE32086.1"/>
    <property type="molecule type" value="Genomic_DNA"/>
</dbReference>
<evidence type="ECO:0000313" key="2">
    <source>
        <dbReference type="Proteomes" id="UP000516590"/>
    </source>
</evidence>
<evidence type="ECO:0000313" key="1">
    <source>
        <dbReference type="EMBL" id="QOE32086.1"/>
    </source>
</evidence>
<protein>
    <submittedName>
        <fullName evidence="1">Uncharacterized protein</fullName>
    </submittedName>
</protein>
<dbReference type="Proteomes" id="UP000516590">
    <property type="component" value="Segment"/>
</dbReference>
<organism evidence="1 2">
    <name type="scientific">Rhizobium phage Palo</name>
    <dbReference type="NCBI Taxonomy" id="2767573"/>
    <lineage>
        <taxon>Viruses</taxon>
        <taxon>Duplodnaviria</taxon>
        <taxon>Heunggongvirae</taxon>
        <taxon>Uroviricota</taxon>
        <taxon>Caudoviricetes</taxon>
        <taxon>Autographivirales</taxon>
        <taxon>Dunnvirinae</taxon>
        <taxon>Palovirus</taxon>
        <taxon>Palovirus palo</taxon>
    </lineage>
</organism>
<name>A0A7L8G4J4_9CAUD</name>
<proteinExistence type="predicted"/>
<gene>
    <name evidence="1" type="ORF">CPT_Palo_027</name>
</gene>
<reference evidence="1 2" key="1">
    <citation type="submission" date="2020-07" db="EMBL/GenBank/DDBJ databases">
        <title>Complete genome sequence of Rhizobium phaseoli phage Palo.</title>
        <authorList>
            <person name="Nabhani A."/>
            <person name="Rushing L."/>
            <person name="Newkirk H."/>
            <person name="Gonzalez C."/>
            <person name="Young R."/>
            <person name="Liu M."/>
        </authorList>
    </citation>
    <scope>NUCLEOTIDE SEQUENCE [LARGE SCALE GENOMIC DNA]</scope>
</reference>
<sequence>MFDAVLSEHQRILHNVIGSFIVGSYLVTPEYKDIDIVIPYSAYMTEACTSALGEYHCTSKDDPEYDRSDLSCLHMTFRSPDNKVNILIVNDEYIAAYKAAVNHAKRCPEEQATREQRVDVYYYYECLVRHMLGE</sequence>
<accession>A0A7L8G4J4</accession>